<reference evidence="1 2" key="1">
    <citation type="submission" date="2024-02" db="EMBL/GenBank/DDBJ databases">
        <title>Chromosome-scale genome assembly of the rough periwinkle Littorina saxatilis.</title>
        <authorList>
            <person name="De Jode A."/>
            <person name="Faria R."/>
            <person name="Formenti G."/>
            <person name="Sims Y."/>
            <person name="Smith T.P."/>
            <person name="Tracey A."/>
            <person name="Wood J.M.D."/>
            <person name="Zagrodzka Z.B."/>
            <person name="Johannesson K."/>
            <person name="Butlin R.K."/>
            <person name="Leder E.H."/>
        </authorList>
    </citation>
    <scope>NUCLEOTIDE SEQUENCE [LARGE SCALE GENOMIC DNA]</scope>
    <source>
        <strain evidence="1">Snail1</strain>
        <tissue evidence="1">Muscle</tissue>
    </source>
</reference>
<keyword evidence="2" id="KW-1185">Reference proteome</keyword>
<dbReference type="EMBL" id="JBAMIC010000003">
    <property type="protein sequence ID" value="KAK7109493.1"/>
    <property type="molecule type" value="Genomic_DNA"/>
</dbReference>
<evidence type="ECO:0000313" key="1">
    <source>
        <dbReference type="EMBL" id="KAK7109493.1"/>
    </source>
</evidence>
<accession>A0AAN9BNX7</accession>
<gene>
    <name evidence="1" type="ORF">V1264_013526</name>
</gene>
<dbReference type="Proteomes" id="UP001374579">
    <property type="component" value="Unassembled WGS sequence"/>
</dbReference>
<protein>
    <submittedName>
        <fullName evidence="1">Uncharacterized protein</fullName>
    </submittedName>
</protein>
<evidence type="ECO:0000313" key="2">
    <source>
        <dbReference type="Proteomes" id="UP001374579"/>
    </source>
</evidence>
<comment type="caution">
    <text evidence="1">The sequence shown here is derived from an EMBL/GenBank/DDBJ whole genome shotgun (WGS) entry which is preliminary data.</text>
</comment>
<organism evidence="1 2">
    <name type="scientific">Littorina saxatilis</name>
    <dbReference type="NCBI Taxonomy" id="31220"/>
    <lineage>
        <taxon>Eukaryota</taxon>
        <taxon>Metazoa</taxon>
        <taxon>Spiralia</taxon>
        <taxon>Lophotrochozoa</taxon>
        <taxon>Mollusca</taxon>
        <taxon>Gastropoda</taxon>
        <taxon>Caenogastropoda</taxon>
        <taxon>Littorinimorpha</taxon>
        <taxon>Littorinoidea</taxon>
        <taxon>Littorinidae</taxon>
        <taxon>Littorina</taxon>
    </lineage>
</organism>
<name>A0AAN9BNX7_9CAEN</name>
<dbReference type="AlphaFoldDB" id="A0AAN9BNX7"/>
<sequence length="135" mass="14545">MAWPFIAFGWEKAKPISILKQAEGLHWKTMKKILSTIGEREVAMGGGHSLKDGCTKACSWKGTTHQGLQLSALKAITNKSAIGGKVSGLVGRMMSSLMTDDCTKVIQSEGGKTSKFPLSVLKVHTVDQLVSCIRL</sequence>
<proteinExistence type="predicted"/>